<keyword evidence="1" id="KW-0812">Transmembrane</keyword>
<feature type="transmembrane region" description="Helical" evidence="1">
    <location>
        <begin position="63"/>
        <end position="83"/>
    </location>
</feature>
<proteinExistence type="predicted"/>
<dbReference type="Proteomes" id="UP000198304">
    <property type="component" value="Unassembled WGS sequence"/>
</dbReference>
<evidence type="ECO:0008006" key="4">
    <source>
        <dbReference type="Google" id="ProtNLM"/>
    </source>
</evidence>
<keyword evidence="1" id="KW-0472">Membrane</keyword>
<dbReference type="OrthoDB" id="1951827at2"/>
<dbReference type="EMBL" id="FZOJ01000014">
    <property type="protein sequence ID" value="SNS60020.1"/>
    <property type="molecule type" value="Genomic_DNA"/>
</dbReference>
<evidence type="ECO:0000256" key="1">
    <source>
        <dbReference type="SAM" id="Phobius"/>
    </source>
</evidence>
<dbReference type="RefSeq" id="WP_089283583.1">
    <property type="nucleotide sequence ID" value="NZ_FZOJ01000014.1"/>
</dbReference>
<evidence type="ECO:0000313" key="3">
    <source>
        <dbReference type="Proteomes" id="UP000198304"/>
    </source>
</evidence>
<feature type="transmembrane region" description="Helical" evidence="1">
    <location>
        <begin position="266"/>
        <end position="288"/>
    </location>
</feature>
<protein>
    <recommendedName>
        <fullName evidence="4">Membrane domain of glycerophosphoryl diester phosphodiesterase</fullName>
    </recommendedName>
</protein>
<evidence type="ECO:0000313" key="2">
    <source>
        <dbReference type="EMBL" id="SNS60020.1"/>
    </source>
</evidence>
<feature type="transmembrane region" description="Helical" evidence="1">
    <location>
        <begin position="120"/>
        <end position="140"/>
    </location>
</feature>
<organism evidence="2 3">
    <name type="scientific">Anaerovirgula multivorans</name>
    <dbReference type="NCBI Taxonomy" id="312168"/>
    <lineage>
        <taxon>Bacteria</taxon>
        <taxon>Bacillati</taxon>
        <taxon>Bacillota</taxon>
        <taxon>Clostridia</taxon>
        <taxon>Peptostreptococcales</taxon>
        <taxon>Natronincolaceae</taxon>
        <taxon>Anaerovirgula</taxon>
    </lineage>
</organism>
<dbReference type="AlphaFoldDB" id="A0A239FT59"/>
<gene>
    <name evidence="2" type="ORF">SAMN05446037_101429</name>
</gene>
<feature type="transmembrane region" description="Helical" evidence="1">
    <location>
        <begin position="32"/>
        <end position="57"/>
    </location>
</feature>
<keyword evidence="1" id="KW-1133">Transmembrane helix</keyword>
<name>A0A239FT59_9FIRM</name>
<keyword evidence="3" id="KW-1185">Reference proteome</keyword>
<feature type="transmembrane region" description="Helical" evidence="1">
    <location>
        <begin position="160"/>
        <end position="180"/>
    </location>
</feature>
<feature type="transmembrane region" description="Helical" evidence="1">
    <location>
        <begin position="222"/>
        <end position="243"/>
    </location>
</feature>
<reference evidence="2 3" key="1">
    <citation type="submission" date="2017-06" db="EMBL/GenBank/DDBJ databases">
        <authorList>
            <person name="Kim H.J."/>
            <person name="Triplett B.A."/>
        </authorList>
    </citation>
    <scope>NUCLEOTIDE SEQUENCE [LARGE SCALE GENOMIC DNA]</scope>
    <source>
        <strain evidence="2 3">SCA</strain>
    </source>
</reference>
<accession>A0A239FT59</accession>
<sequence>MLNWFNDKVSDAKILDFSTEIYRKKFKTLIGFQILFTIIMVLMIIAGGVIMIPILSWLNFSRALGLIFFAFILLIMVGVFIGIDKAGVFHITYGYLKGENVTASEAVGKAFQSIKAIAKVVMLLVIFILPIIIIIVMMGTNTTTITLWQNRLASNVILNFFVNVVMYSFVAALVGSYLFYSLHIAVFEESTGFAAIKKSIRLAKGEGLKNIYRVFSIFMIQWGVNLSVYSTIAVASGLLYFLIGKIETGHSLMTQIILVSEVLKPYLNFILGILLEPIGPIVWTLYYVNSRYKKEGLKVHHMLDKFQEQSSKAPTEAVDLYNK</sequence>